<feature type="compositionally biased region" description="Low complexity" evidence="6">
    <location>
        <begin position="820"/>
        <end position="846"/>
    </location>
</feature>
<dbReference type="InterPro" id="IPR000169">
    <property type="entry name" value="Pept_cys_AS"/>
</dbReference>
<feature type="compositionally biased region" description="Basic and acidic residues" evidence="6">
    <location>
        <begin position="1036"/>
        <end position="1100"/>
    </location>
</feature>
<feature type="compositionally biased region" description="Basic and acidic residues" evidence="6">
    <location>
        <begin position="1374"/>
        <end position="1397"/>
    </location>
</feature>
<feature type="compositionally biased region" description="Basic and acidic residues" evidence="6">
    <location>
        <begin position="1205"/>
        <end position="1223"/>
    </location>
</feature>
<feature type="transmembrane region" description="Helical" evidence="7">
    <location>
        <begin position="136"/>
        <end position="154"/>
    </location>
</feature>
<dbReference type="PROSITE" id="PS00139">
    <property type="entry name" value="THIOL_PROTEASE_CYS"/>
    <property type="match status" value="1"/>
</dbReference>
<evidence type="ECO:0000259" key="8">
    <source>
        <dbReference type="PROSITE" id="PS50203"/>
    </source>
</evidence>
<feature type="transmembrane region" description="Helical" evidence="7">
    <location>
        <begin position="412"/>
        <end position="433"/>
    </location>
</feature>
<feature type="region of interest" description="Disordered" evidence="6">
    <location>
        <begin position="1030"/>
        <end position="1123"/>
    </location>
</feature>
<dbReference type="InterPro" id="IPR038765">
    <property type="entry name" value="Papain-like_cys_pep_sf"/>
</dbReference>
<keyword evidence="10" id="KW-1185">Reference proteome</keyword>
<dbReference type="PANTHER" id="PTHR10183">
    <property type="entry name" value="CALPAIN"/>
    <property type="match status" value="1"/>
</dbReference>
<feature type="active site" evidence="5">
    <location>
        <position position="1712"/>
    </location>
</feature>
<feature type="transmembrane region" description="Helical" evidence="7">
    <location>
        <begin position="469"/>
        <end position="490"/>
    </location>
</feature>
<evidence type="ECO:0000256" key="6">
    <source>
        <dbReference type="SAM" id="MobiDB-lite"/>
    </source>
</evidence>
<feature type="transmembrane region" description="Helical" evidence="7">
    <location>
        <begin position="676"/>
        <end position="697"/>
    </location>
</feature>
<accession>A0ABQ8V085</accession>
<feature type="transmembrane region" description="Helical" evidence="7">
    <location>
        <begin position="233"/>
        <end position="255"/>
    </location>
</feature>
<keyword evidence="7" id="KW-1133">Transmembrane helix</keyword>
<feature type="compositionally biased region" description="Basic and acidic residues" evidence="6">
    <location>
        <begin position="1231"/>
        <end position="1248"/>
    </location>
</feature>
<evidence type="ECO:0000313" key="9">
    <source>
        <dbReference type="EMBL" id="KAJ4462480.1"/>
    </source>
</evidence>
<feature type="transmembrane region" description="Helical" evidence="7">
    <location>
        <begin position="45"/>
        <end position="64"/>
    </location>
</feature>
<reference evidence="9" key="1">
    <citation type="journal article" date="2022" name="bioRxiv">
        <title>Genomics of Preaxostyla Flagellates Illuminates Evolutionary Transitions and the Path Towards Mitochondrial Loss.</title>
        <authorList>
            <person name="Novak L.V.F."/>
            <person name="Treitli S.C."/>
            <person name="Pyrih J."/>
            <person name="Halakuc P."/>
            <person name="Pipaliya S.V."/>
            <person name="Vacek V."/>
            <person name="Brzon O."/>
            <person name="Soukal P."/>
            <person name="Eme L."/>
            <person name="Dacks J.B."/>
            <person name="Karnkowska A."/>
            <person name="Elias M."/>
            <person name="Hampl V."/>
        </authorList>
    </citation>
    <scope>NUCLEOTIDE SEQUENCE</scope>
    <source>
        <strain evidence="9">RCP-MX</strain>
    </source>
</reference>
<feature type="transmembrane region" description="Helical" evidence="7">
    <location>
        <begin position="502"/>
        <end position="523"/>
    </location>
</feature>
<feature type="region of interest" description="Disordered" evidence="6">
    <location>
        <begin position="1205"/>
        <end position="1248"/>
    </location>
</feature>
<dbReference type="Pfam" id="PF01067">
    <property type="entry name" value="Calpain_III"/>
    <property type="match status" value="1"/>
</dbReference>
<organism evidence="9 10">
    <name type="scientific">Paratrimastix pyriformis</name>
    <dbReference type="NCBI Taxonomy" id="342808"/>
    <lineage>
        <taxon>Eukaryota</taxon>
        <taxon>Metamonada</taxon>
        <taxon>Preaxostyla</taxon>
        <taxon>Paratrimastigidae</taxon>
        <taxon>Paratrimastix</taxon>
    </lineage>
</organism>
<feature type="transmembrane region" description="Helical" evidence="7">
    <location>
        <begin position="174"/>
        <end position="196"/>
    </location>
</feature>
<evidence type="ECO:0000256" key="2">
    <source>
        <dbReference type="ARBA" id="ARBA00022670"/>
    </source>
</evidence>
<feature type="transmembrane region" description="Helical" evidence="7">
    <location>
        <begin position="439"/>
        <end position="462"/>
    </location>
</feature>
<keyword evidence="2 5" id="KW-0645">Protease</keyword>
<dbReference type="Pfam" id="PF00648">
    <property type="entry name" value="Peptidase_C2"/>
    <property type="match status" value="2"/>
</dbReference>
<evidence type="ECO:0000313" key="10">
    <source>
        <dbReference type="Proteomes" id="UP001141327"/>
    </source>
</evidence>
<dbReference type="SMART" id="SM00720">
    <property type="entry name" value="calpain_III"/>
    <property type="match status" value="1"/>
</dbReference>
<feature type="transmembrane region" description="Helical" evidence="7">
    <location>
        <begin position="703"/>
        <end position="724"/>
    </location>
</feature>
<feature type="compositionally biased region" description="Low complexity" evidence="6">
    <location>
        <begin position="856"/>
        <end position="880"/>
    </location>
</feature>
<dbReference type="Gene3D" id="3.90.70.10">
    <property type="entry name" value="Cysteine proteinases"/>
    <property type="match status" value="1"/>
</dbReference>
<gene>
    <name evidence="9" type="ORF">PAPYR_1126</name>
</gene>
<dbReference type="InterPro" id="IPR022683">
    <property type="entry name" value="Calpain_III"/>
</dbReference>
<feature type="compositionally biased region" description="Pro residues" evidence="6">
    <location>
        <begin position="362"/>
        <end position="371"/>
    </location>
</feature>
<feature type="compositionally biased region" description="Basic and acidic residues" evidence="6">
    <location>
        <begin position="1108"/>
        <end position="1123"/>
    </location>
</feature>
<dbReference type="PANTHER" id="PTHR10183:SF379">
    <property type="entry name" value="CALPAIN-5"/>
    <property type="match status" value="1"/>
</dbReference>
<keyword evidence="4 5" id="KW-0788">Thiol protease</keyword>
<dbReference type="Proteomes" id="UP001141327">
    <property type="component" value="Unassembled WGS sequence"/>
</dbReference>
<dbReference type="InterPro" id="IPR001300">
    <property type="entry name" value="Peptidase_C2_calpain_cat"/>
</dbReference>
<feature type="active site" evidence="5">
    <location>
        <position position="1897"/>
    </location>
</feature>
<dbReference type="SUPFAM" id="SSF54001">
    <property type="entry name" value="Cysteine proteinases"/>
    <property type="match status" value="1"/>
</dbReference>
<feature type="region of interest" description="Disordered" evidence="6">
    <location>
        <begin position="287"/>
        <end position="371"/>
    </location>
</feature>
<keyword evidence="7" id="KW-0472">Membrane</keyword>
<evidence type="ECO:0000256" key="1">
    <source>
        <dbReference type="ARBA" id="ARBA00007623"/>
    </source>
</evidence>
<name>A0ABQ8V085_9EUKA</name>
<feature type="compositionally biased region" description="Basic and acidic residues" evidence="6">
    <location>
        <begin position="1406"/>
        <end position="1496"/>
    </location>
</feature>
<feature type="compositionally biased region" description="Pro residues" evidence="6">
    <location>
        <begin position="338"/>
        <end position="352"/>
    </location>
</feature>
<evidence type="ECO:0000256" key="7">
    <source>
        <dbReference type="SAM" id="Phobius"/>
    </source>
</evidence>
<feature type="region of interest" description="Disordered" evidence="6">
    <location>
        <begin position="810"/>
        <end position="880"/>
    </location>
</feature>
<feature type="compositionally biased region" description="Basic and acidic residues" evidence="6">
    <location>
        <begin position="1521"/>
        <end position="1550"/>
    </location>
</feature>
<feature type="region of interest" description="Disordered" evidence="6">
    <location>
        <begin position="1585"/>
        <end position="1636"/>
    </location>
</feature>
<feature type="region of interest" description="Disordered" evidence="6">
    <location>
        <begin position="1374"/>
        <end position="1561"/>
    </location>
</feature>
<dbReference type="PROSITE" id="PS50203">
    <property type="entry name" value="CALPAIN_CAT"/>
    <property type="match status" value="1"/>
</dbReference>
<feature type="domain" description="Calpain catalytic" evidence="8">
    <location>
        <begin position="1654"/>
        <end position="1981"/>
    </location>
</feature>
<feature type="transmembrane region" description="Helical" evidence="7">
    <location>
        <begin position="594"/>
        <end position="616"/>
    </location>
</feature>
<dbReference type="GO" id="GO:0008233">
    <property type="term" value="F:peptidase activity"/>
    <property type="evidence" value="ECO:0007669"/>
    <property type="project" value="UniProtKB-KW"/>
</dbReference>
<dbReference type="Gene3D" id="2.60.120.380">
    <property type="match status" value="1"/>
</dbReference>
<dbReference type="GO" id="GO:0006508">
    <property type="term" value="P:proteolysis"/>
    <property type="evidence" value="ECO:0007669"/>
    <property type="project" value="UniProtKB-KW"/>
</dbReference>
<dbReference type="PRINTS" id="PR00704">
    <property type="entry name" value="CALPAIN"/>
</dbReference>
<feature type="region of interest" description="Disordered" evidence="6">
    <location>
        <begin position="1162"/>
        <end position="1189"/>
    </location>
</feature>
<dbReference type="EMBL" id="JAPMOS010000003">
    <property type="protein sequence ID" value="KAJ4462480.1"/>
    <property type="molecule type" value="Genomic_DNA"/>
</dbReference>
<dbReference type="InterPro" id="IPR022684">
    <property type="entry name" value="Calpain_cysteine_protease"/>
</dbReference>
<evidence type="ECO:0000256" key="3">
    <source>
        <dbReference type="ARBA" id="ARBA00022801"/>
    </source>
</evidence>
<dbReference type="InterPro" id="IPR022682">
    <property type="entry name" value="Calpain_domain_III"/>
</dbReference>
<comment type="similarity">
    <text evidence="1">Belongs to the peptidase C2 family.</text>
</comment>
<evidence type="ECO:0000256" key="4">
    <source>
        <dbReference type="ARBA" id="ARBA00022807"/>
    </source>
</evidence>
<dbReference type="SMART" id="SM00230">
    <property type="entry name" value="CysPc"/>
    <property type="match status" value="1"/>
</dbReference>
<comment type="caution">
    <text evidence="9">The sequence shown here is derived from an EMBL/GenBank/DDBJ whole genome shotgun (WGS) entry which is preliminary data.</text>
</comment>
<dbReference type="CDD" id="cd00044">
    <property type="entry name" value="CysPc"/>
    <property type="match status" value="1"/>
</dbReference>
<feature type="transmembrane region" description="Helical" evidence="7">
    <location>
        <begin position="563"/>
        <end position="582"/>
    </location>
</feature>
<evidence type="ECO:0000256" key="5">
    <source>
        <dbReference type="PROSITE-ProRule" id="PRU00239"/>
    </source>
</evidence>
<feature type="transmembrane region" description="Helical" evidence="7">
    <location>
        <begin position="208"/>
        <end position="227"/>
    </location>
</feature>
<proteinExistence type="inferred from homology"/>
<dbReference type="SUPFAM" id="SSF49758">
    <property type="entry name" value="Calpain large subunit, middle domain (domain III)"/>
    <property type="match status" value="1"/>
</dbReference>
<sequence length="2123" mass="233148">MCIIRGLFSIGRRITAPTTVVFLLTLSRAALIFPGTQFWFVGHTLLYLLWGCALVVAIFTRRIVVKDRLSARRDAIREAVGLPRAVERPLANPLEAPAPTAPGALTPTTAAAPGSAAPAAAGFWSRVLAVCTSAEFLLGLATLLYGLLTLGVGLRSGSMATFTFTARAHGQWELGVAALCLVALWLVFVWLVRLYWQAGWRVTGPVGALLGALCLVAAGAAVMMWWWTDSYVVLFSFVFVPLLLATGLIFVRAWVRLDYHFASDPAKWIRATSGAVVPIHQVNVLEGPRPRGAPAPAGAAPTTPTAGDGAAPATQPAPAAPTATGDPASPAPAGAAPAPSPAGEPAPAPAPSAPGEAALTPVSPPPASPVPAPAPVVPAPAPAPAPTPAPPRVFLFGYIGALFRRRLPGDDLLLLGTGLLEVCWLVGYGLGVHFTVHPLVGWCIVAAIAEALLTGLAVLRYFNHLRGSVALWTLVGLACGVELAVWLAVWGGYLGWAADSRAMGLLFALLAYPAVVLIGVALFQWKDDHWKLGRLVVTLGASGLALLLAFVIVVFVFVRPWVVGLGLLFGYLVLLYLLFLVFRWATNRFYLRPAYLISLAVILLLCAGLGVAVGVILDSVFFGFTVAWGTLIFATACGGVGLPPDEGPRLHFSRFVFPVWAWDNVHETVTEASLPLGLIFGALGELIFWGIAGALFLPVGWGWVGLGISSVTVVAAATAAMAAIRAPNLELGRMIGYLHPDHLAEAFAEAQKQMGAAARVQTVSVPHTAATHNVPTAPGVTQGPPGPAVEASTWRQLAAALAETRAQLAAWKPPPPPAPGTASSYAAPSDQAPVAAASEEGRAANPLTPPPPPPSDAIAPAPAAAPAAAPASGSEASAGPAVAAPAPARALGATAPSAASGPAAGLIESTNAPAAIPVEIARYIELHAHNKRACVEQAALLDLDRRLQQAFECESRFVAHFSFHMCMAAMVEQTMQEQALQRFFQYKNIPDLSPDEIRAWTPHERAEFERAKADFDARVRNEELERQRLQEAAAAAERERRRQEREAEERRERELREAEAARLAEEKRQREERERKEREEAHRRQLEEEEAARRREEAEAAARAAAAEQRRRESRQREQEALARQLAEIEARERRLREEERIAAEAQQAREALQQEQERIRLEQERQRREDEAKRQAEAAATEAERQQRLAEVARLQEEARAQIEAERKADEARREAERERIAQEAAAAAERLRQEHEAEARRLQEEDQRRIAALDAQRAQLEREMQEAAAQEQRRLAELARRQEEDAQRRREADAQRAAEVQRMRDELQRRMQEAEEADQRRLREEQQKAEAEAARRQEEERARRAEIERIRAEAEERTRALAEQERARLEAELKAREDERQAHLIEQRRMPRAHDGPPLGPRGPRQEEELRRRREEEQRALEEAAEMRRQAAEAAEAQRKADEAQRRAEEARRAEEDRLADEAQRRQAEEARRREEERKRQEEAARQAAERARQEVGTGLGGMGAHHRTHPPLGPSLQEARRRAEEARRQMEAERRRVEEARRKKDQEIAAAQAAEQARIQAEKERLAALAAEQARLAEAKRLKEERERKEREEREAKERADKAAADAQRRADESARIAGQTSGPGAAVVRPENRHGPDFAAALRALPPGTKYSDPDFPANAASLGANPGQGWEKIVWKRPEQLQSGVTPALFPTPPNPDSIQQGGLGDCWFLSAASVIAREENRIRELFVHYDERAGIYVVRFMHSNEWHDVVVDDQLPADRGSRTPKFASTRKEAGEDWTGGMWVSILEKAYAKLNHTYHAIEGGVPGDALSDMTGGYPLTLSMKDPAIKKQIVTGSFWAKLVGFRDAGYLLGAGSPEGKDTDVSSLGIVQGHAYSILAVQEEDGNRLIRLRNPWGQTPPRFSPAFVPCPHHHHPLSSRTPSPADQEWKGEWSDSSAKWTARLREKFHVRDIDDGSFWMSLRDFCVHFDEVYVCKLVSTSWTTCSVEGAWKGITAGGCINNVSMVNCPQYLLTVTVPTQVLVIITQPDTRGLARDPFAIGVDIWKNEGKRVPRSTRAQQIISGTCRVSRQSLEETTLQPGAYTVVAYTFNPGEESPFWLTVHGSAPIQLAFLDPKVGTR</sequence>
<keyword evidence="3 5" id="KW-0378">Hydrolase</keyword>
<feature type="transmembrane region" description="Helical" evidence="7">
    <location>
        <begin position="535"/>
        <end position="557"/>
    </location>
</feature>
<keyword evidence="7" id="KW-0812">Transmembrane</keyword>
<feature type="compositionally biased region" description="Low complexity" evidence="6">
    <location>
        <begin position="1551"/>
        <end position="1561"/>
    </location>
</feature>
<feature type="active site" evidence="5">
    <location>
        <position position="1877"/>
    </location>
</feature>
<dbReference type="InterPro" id="IPR036213">
    <property type="entry name" value="Calpain_III_sf"/>
</dbReference>
<feature type="compositionally biased region" description="Basic and acidic residues" evidence="6">
    <location>
        <begin position="1585"/>
        <end position="1618"/>
    </location>
</feature>
<protein>
    <submittedName>
        <fullName evidence="9">Calpain-type cysteine protease ADL1</fullName>
    </submittedName>
</protein>
<feature type="compositionally biased region" description="Low complexity" evidence="6">
    <location>
        <begin position="290"/>
        <end position="337"/>
    </location>
</feature>
<feature type="region of interest" description="Disordered" evidence="6">
    <location>
        <begin position="1260"/>
        <end position="1346"/>
    </location>
</feature>
<feature type="compositionally biased region" description="Basic and acidic residues" evidence="6">
    <location>
        <begin position="1261"/>
        <end position="1346"/>
    </location>
</feature>